<dbReference type="AlphaFoldDB" id="A0A449IRL1"/>
<accession>A0A449IRL1</accession>
<organism evidence="1 2">
    <name type="scientific">Pseudomonas fragi</name>
    <dbReference type="NCBI Taxonomy" id="296"/>
    <lineage>
        <taxon>Bacteria</taxon>
        <taxon>Pseudomonadati</taxon>
        <taxon>Pseudomonadota</taxon>
        <taxon>Gammaproteobacteria</taxon>
        <taxon>Pseudomonadales</taxon>
        <taxon>Pseudomonadaceae</taxon>
        <taxon>Pseudomonas</taxon>
    </lineage>
</organism>
<dbReference type="RefSeq" id="WP_133145027.1">
    <property type="nucleotide sequence ID" value="NZ_CAACYJ010000040.1"/>
</dbReference>
<reference evidence="1 2" key="1">
    <citation type="submission" date="2019-02" db="EMBL/GenBank/DDBJ databases">
        <authorList>
            <consortium name="Pathogen Informatics"/>
        </authorList>
    </citation>
    <scope>NUCLEOTIDE SEQUENCE [LARGE SCALE GENOMIC DNA]</scope>
    <source>
        <strain evidence="1 2">3012STDY7103891</strain>
    </source>
</reference>
<proteinExistence type="predicted"/>
<gene>
    <name evidence="1" type="ORF">NCTC10754_04762</name>
</gene>
<sequence length="77" mass="8901">MTDINMAEIDRIYCSRVHKVAEISMSLRNDGYPLNKMLEEFKEGDMQAIILRAYEYPRGVIPNADFANDEMVRCLKG</sequence>
<name>A0A449IRL1_PSEFR</name>
<evidence type="ECO:0000313" key="2">
    <source>
        <dbReference type="Proteomes" id="UP000330809"/>
    </source>
</evidence>
<dbReference type="Proteomes" id="UP000330809">
    <property type="component" value="Unassembled WGS sequence"/>
</dbReference>
<evidence type="ECO:0000313" key="1">
    <source>
        <dbReference type="EMBL" id="VFB22077.1"/>
    </source>
</evidence>
<protein>
    <submittedName>
        <fullName evidence="1">Uncharacterized protein</fullName>
    </submittedName>
</protein>
<dbReference type="EMBL" id="CAACYJ010000040">
    <property type="protein sequence ID" value="VFB22077.1"/>
    <property type="molecule type" value="Genomic_DNA"/>
</dbReference>